<dbReference type="SUPFAM" id="SSF53067">
    <property type="entry name" value="Actin-like ATPase domain"/>
    <property type="match status" value="4"/>
</dbReference>
<dbReference type="GO" id="GO:0006096">
    <property type="term" value="P:glycolytic process"/>
    <property type="evidence" value="ECO:0007669"/>
    <property type="project" value="UniProtKB-UniPathway"/>
</dbReference>
<evidence type="ECO:0000313" key="15">
    <source>
        <dbReference type="Proteomes" id="UP001652642"/>
    </source>
</evidence>
<evidence type="ECO:0000256" key="10">
    <source>
        <dbReference type="ARBA" id="ARBA00044613"/>
    </source>
</evidence>
<dbReference type="GO" id="GO:0008865">
    <property type="term" value="F:fructokinase activity"/>
    <property type="evidence" value="ECO:0007669"/>
    <property type="project" value="TreeGrafter"/>
</dbReference>
<keyword evidence="9" id="KW-0324">Glycolysis</keyword>
<evidence type="ECO:0000256" key="11">
    <source>
        <dbReference type="ARBA" id="ARBA00048160"/>
    </source>
</evidence>
<proteinExistence type="inferred from homology"/>
<reference evidence="15" key="1">
    <citation type="submission" date="2025-05" db="UniProtKB">
        <authorList>
            <consortium name="RefSeq"/>
        </authorList>
    </citation>
    <scope>NUCLEOTIDE SEQUENCE [LARGE SCALE GENOMIC DNA]</scope>
</reference>
<keyword evidence="6" id="KW-0547">Nucleotide-binding</keyword>
<evidence type="ECO:0000256" key="2">
    <source>
        <dbReference type="ARBA" id="ARBA00005028"/>
    </source>
</evidence>
<dbReference type="GeneID" id="110077609"/>
<dbReference type="GO" id="GO:0004340">
    <property type="term" value="F:glucokinase activity"/>
    <property type="evidence" value="ECO:0007669"/>
    <property type="project" value="TreeGrafter"/>
</dbReference>
<dbReference type="CDD" id="cd24019">
    <property type="entry name" value="ASKHA_NBD_HK_meta"/>
    <property type="match status" value="1"/>
</dbReference>
<dbReference type="Proteomes" id="UP001652642">
    <property type="component" value="Chromosome 2"/>
</dbReference>
<dbReference type="EC" id="2.7.1.1" evidence="4"/>
<dbReference type="InterPro" id="IPR022672">
    <property type="entry name" value="Hexokinase_N"/>
</dbReference>
<protein>
    <recommendedName>
        <fullName evidence="4">hexokinase</fullName>
        <ecNumber evidence="4">2.7.1.1</ecNumber>
    </recommendedName>
</protein>
<accession>A0A6J0TJQ6</accession>
<evidence type="ECO:0000256" key="1">
    <source>
        <dbReference type="ARBA" id="ARBA00004888"/>
    </source>
</evidence>
<evidence type="ECO:0000256" key="12">
    <source>
        <dbReference type="SAM" id="MobiDB-lite"/>
    </source>
</evidence>
<evidence type="ECO:0000256" key="4">
    <source>
        <dbReference type="ARBA" id="ARBA00012324"/>
    </source>
</evidence>
<dbReference type="InterPro" id="IPR019807">
    <property type="entry name" value="Hexokinase_BS"/>
</dbReference>
<dbReference type="PRINTS" id="PR00475">
    <property type="entry name" value="HEXOKINASE"/>
</dbReference>
<dbReference type="InParanoid" id="A0A6J0TJQ6"/>
<evidence type="ECO:0000256" key="8">
    <source>
        <dbReference type="ARBA" id="ARBA00022840"/>
    </source>
</evidence>
<keyword evidence="5" id="KW-0808">Transferase</keyword>
<evidence type="ECO:0000256" key="6">
    <source>
        <dbReference type="ARBA" id="ARBA00022741"/>
    </source>
</evidence>
<dbReference type="Pfam" id="PF00349">
    <property type="entry name" value="Hexokinase_1"/>
    <property type="match status" value="2"/>
</dbReference>
<dbReference type="GO" id="GO:0006006">
    <property type="term" value="P:glucose metabolic process"/>
    <property type="evidence" value="ECO:0007669"/>
    <property type="project" value="TreeGrafter"/>
</dbReference>
<keyword evidence="8" id="KW-0067">ATP-binding</keyword>
<feature type="region of interest" description="Disordered" evidence="12">
    <location>
        <begin position="22"/>
        <end position="43"/>
    </location>
</feature>
<dbReference type="InterPro" id="IPR001312">
    <property type="entry name" value="Hexokinase"/>
</dbReference>
<dbReference type="KEGG" id="pvt:110077609"/>
<comment type="catalytic activity">
    <reaction evidence="10">
        <text>a D-hexose + ATP = a D-hexose 6-phosphate + ADP + H(+)</text>
        <dbReference type="Rhea" id="RHEA:22740"/>
        <dbReference type="ChEBI" id="CHEBI:4194"/>
        <dbReference type="ChEBI" id="CHEBI:15378"/>
        <dbReference type="ChEBI" id="CHEBI:30616"/>
        <dbReference type="ChEBI" id="CHEBI:229467"/>
        <dbReference type="ChEBI" id="CHEBI:456216"/>
        <dbReference type="EC" id="2.7.1.1"/>
    </reaction>
    <physiologicalReaction direction="left-to-right" evidence="10">
        <dbReference type="Rhea" id="RHEA:22741"/>
    </physiologicalReaction>
</comment>
<evidence type="ECO:0000259" key="14">
    <source>
        <dbReference type="Pfam" id="PF03727"/>
    </source>
</evidence>
<reference evidence="16" key="2">
    <citation type="submission" date="2025-08" db="UniProtKB">
        <authorList>
            <consortium name="RefSeq"/>
        </authorList>
    </citation>
    <scope>IDENTIFICATION</scope>
</reference>
<keyword evidence="7" id="KW-0418">Kinase</keyword>
<dbReference type="UniPathway" id="UPA00109">
    <property type="reaction ID" value="UER00180"/>
</dbReference>
<dbReference type="UniPathway" id="UPA00242"/>
<gene>
    <name evidence="16" type="primary">HK3</name>
</gene>
<organism evidence="15 16">
    <name type="scientific">Pogona vitticeps</name>
    <name type="common">central bearded dragon</name>
    <dbReference type="NCBI Taxonomy" id="103695"/>
    <lineage>
        <taxon>Eukaryota</taxon>
        <taxon>Metazoa</taxon>
        <taxon>Chordata</taxon>
        <taxon>Craniata</taxon>
        <taxon>Vertebrata</taxon>
        <taxon>Euteleostomi</taxon>
        <taxon>Lepidosauria</taxon>
        <taxon>Squamata</taxon>
        <taxon>Bifurcata</taxon>
        <taxon>Unidentata</taxon>
        <taxon>Episquamata</taxon>
        <taxon>Toxicofera</taxon>
        <taxon>Iguania</taxon>
        <taxon>Acrodonta</taxon>
        <taxon>Agamidae</taxon>
        <taxon>Amphibolurinae</taxon>
        <taxon>Pogona</taxon>
    </lineage>
</organism>
<feature type="domain" description="Hexokinase N-terminal" evidence="13">
    <location>
        <begin position="615"/>
        <end position="812"/>
    </location>
</feature>
<dbReference type="InterPro" id="IPR022673">
    <property type="entry name" value="Hexokinase_C"/>
</dbReference>
<dbReference type="InterPro" id="IPR043129">
    <property type="entry name" value="ATPase_NBD"/>
</dbReference>
<dbReference type="GO" id="GO:0005739">
    <property type="term" value="C:mitochondrion"/>
    <property type="evidence" value="ECO:0007669"/>
    <property type="project" value="TreeGrafter"/>
</dbReference>
<evidence type="ECO:0000259" key="13">
    <source>
        <dbReference type="Pfam" id="PF00349"/>
    </source>
</evidence>
<dbReference type="RefSeq" id="XP_020646499.2">
    <property type="nucleotide sequence ID" value="XM_020790840.2"/>
</dbReference>
<evidence type="ECO:0000313" key="16">
    <source>
        <dbReference type="RefSeq" id="XP_020646499.2"/>
    </source>
</evidence>
<feature type="domain" description="Hexokinase N-terminal" evidence="13">
    <location>
        <begin position="166"/>
        <end position="362"/>
    </location>
</feature>
<dbReference type="PROSITE" id="PS00378">
    <property type="entry name" value="HEXOKINASE_1"/>
    <property type="match status" value="1"/>
</dbReference>
<dbReference type="PROSITE" id="PS51748">
    <property type="entry name" value="HEXOKINASE_2"/>
    <property type="match status" value="2"/>
</dbReference>
<name>A0A6J0TJQ6_9SAUR</name>
<dbReference type="GO" id="GO:0019158">
    <property type="term" value="F:mannokinase activity"/>
    <property type="evidence" value="ECO:0007669"/>
    <property type="project" value="TreeGrafter"/>
</dbReference>
<evidence type="ECO:0000256" key="7">
    <source>
        <dbReference type="ARBA" id="ARBA00022777"/>
    </source>
</evidence>
<dbReference type="GO" id="GO:0005829">
    <property type="term" value="C:cytosol"/>
    <property type="evidence" value="ECO:0007669"/>
    <property type="project" value="TreeGrafter"/>
</dbReference>
<dbReference type="GO" id="GO:0001678">
    <property type="term" value="P:intracellular glucose homeostasis"/>
    <property type="evidence" value="ECO:0007669"/>
    <property type="project" value="InterPro"/>
</dbReference>
<dbReference type="OrthoDB" id="419537at2759"/>
<feature type="domain" description="Hexokinase C-terminal" evidence="14">
    <location>
        <begin position="819"/>
        <end position="1051"/>
    </location>
</feature>
<dbReference type="CTD" id="3101"/>
<dbReference type="GO" id="GO:0005536">
    <property type="term" value="F:D-glucose binding"/>
    <property type="evidence" value="ECO:0007669"/>
    <property type="project" value="InterPro"/>
</dbReference>
<dbReference type="PANTHER" id="PTHR19443:SF1">
    <property type="entry name" value="HEXOKINASE-3"/>
    <property type="match status" value="1"/>
</dbReference>
<dbReference type="Pfam" id="PF03727">
    <property type="entry name" value="Hexokinase_2"/>
    <property type="match status" value="2"/>
</dbReference>
<dbReference type="GO" id="GO:0005524">
    <property type="term" value="F:ATP binding"/>
    <property type="evidence" value="ECO:0007669"/>
    <property type="project" value="UniProtKB-KW"/>
</dbReference>
<dbReference type="Gene3D" id="3.30.420.40">
    <property type="match status" value="2"/>
</dbReference>
<evidence type="ECO:0000256" key="5">
    <source>
        <dbReference type="ARBA" id="ARBA00022679"/>
    </source>
</evidence>
<feature type="compositionally biased region" description="Low complexity" evidence="12">
    <location>
        <begin position="22"/>
        <end position="35"/>
    </location>
</feature>
<feature type="domain" description="Hexokinase C-terminal" evidence="14">
    <location>
        <begin position="371"/>
        <end position="604"/>
    </location>
</feature>
<keyword evidence="15" id="KW-1185">Reference proteome</keyword>
<comment type="pathway">
    <text evidence="1">Carbohydrate degradation; glycolysis; D-glyceraldehyde 3-phosphate and glycerone phosphate from D-glucose: step 1/4.</text>
</comment>
<comment type="pathway">
    <text evidence="2">Carbohydrate metabolism; hexose metabolism.</text>
</comment>
<comment type="catalytic activity">
    <reaction evidence="11">
        <text>D-glucose + ATP = D-glucose 6-phosphate + ADP + H(+)</text>
        <dbReference type="Rhea" id="RHEA:17825"/>
        <dbReference type="ChEBI" id="CHEBI:4167"/>
        <dbReference type="ChEBI" id="CHEBI:15378"/>
        <dbReference type="ChEBI" id="CHEBI:30616"/>
        <dbReference type="ChEBI" id="CHEBI:61548"/>
        <dbReference type="ChEBI" id="CHEBI:456216"/>
        <dbReference type="EC" id="2.7.1.1"/>
    </reaction>
    <physiologicalReaction direction="left-to-right" evidence="11">
        <dbReference type="Rhea" id="RHEA:17826"/>
    </physiologicalReaction>
</comment>
<evidence type="ECO:0000256" key="9">
    <source>
        <dbReference type="ARBA" id="ARBA00023152"/>
    </source>
</evidence>
<evidence type="ECO:0000256" key="3">
    <source>
        <dbReference type="ARBA" id="ARBA00009225"/>
    </source>
</evidence>
<dbReference type="PANTHER" id="PTHR19443">
    <property type="entry name" value="HEXOKINASE"/>
    <property type="match status" value="1"/>
</dbReference>
<dbReference type="AlphaFoldDB" id="A0A6J0TJQ6"/>
<comment type="similarity">
    <text evidence="3">Belongs to the hexokinase family.</text>
</comment>
<dbReference type="Gene3D" id="3.40.367.20">
    <property type="match status" value="2"/>
</dbReference>
<sequence>MSDPDSGFSASSKASSRVSFMLNSASDGSPASGGSHKFSFMLNTSSDTHPASNTLFAYNESESRAIDSFEREPLGRSGRDPFSPLDQESDIASSSFVSFAMSHSSLPPDSRDALAVPMPRTSLMASFVSYSKMGPDEGLDARDAAPVHRLVPHRASSKSSSVSEQIKKYVELFYVPEEKLLQVKDSMLAAMESGLKQKIKEGSSLPMLSSYVCTLPDGTERGDFIGLELCRSHVKVLLLQLTDDTDEPEVVKRRSFPLAEKIINGNGEQVFEFMAQCLATFLNGLNINKKYLPLGFCFPFPCEHITLTQCKLIKWTKDSRWLNAEGQDVTDLLQKALNQHCKNYQIEVLAVVNNTVGTLLSANSEAEPCEVGLVIDVGTNCCYIEEMQRIAGLGKSEGRICVNTEWGSFGNAGEMNHLLTEFDLLMDRQSMDQGKYRFEKLVGSLYLCETIRVILANLAEKGELFNGVLTPTLMTKGKVELQDVVEIIDEKVGLARTKNFLARLGMVASNQDCFHVQQICQAIFTRSARLCAAGLAGILTHIRNAQGLTSLKVIVAVDGELYKSQAQYVEILKQTLRSLVPECTVKFVQSENGSGYGAALVAAVEVRLRRQREAVDQILAPFRLSIVELEKLRNKMRQEMEKGLSKETNSKASVRMLPTYVRHLPDGTERGDFLALDLGGTNFRVLLVQVQGREEGGVRMTSETYTIPPEIAQSNATQLFDHIVHCIVDFNSKHSILGRALPLGFTFSFPCHQVNLDKGILLRWTKGFSASGCVGEDAVSLLRQALQRQPNVDVDVVAIVNDTVGTMMSCAYADPKCEVGLIVGTGTNACYMEEMRNIGTVEGEEGRMCINMEWGAFGDDGCLESYMTPFDVKVDAESINAGQQRYEKLISGMYLGEIVRYILLELASRKILFKGRQSHKLKTMNIFPTKFLTNVEDSEGHQHVCNILESFGLTVSLEDGLVVKEVCHTISSRAAKMCAAGVAAVVDKIRENKRMTKLDVTVGVDGTLYKLHHFFAKKLQDTVALLAPNCNVKFLLSEDGSGKGAALIAAVACPK</sequence>